<accession>A0A2U1QHT7</accession>
<name>A0A2U1QHT7_ARTAN</name>
<dbReference type="AlphaFoldDB" id="A0A2U1QHT7"/>
<reference evidence="3 4" key="1">
    <citation type="journal article" date="2018" name="Mol. Plant">
        <title>The genome of Artemisia annua provides insight into the evolution of Asteraceae family and artemisinin biosynthesis.</title>
        <authorList>
            <person name="Shen Q."/>
            <person name="Zhang L."/>
            <person name="Liao Z."/>
            <person name="Wang S."/>
            <person name="Yan T."/>
            <person name="Shi P."/>
            <person name="Liu M."/>
            <person name="Fu X."/>
            <person name="Pan Q."/>
            <person name="Wang Y."/>
            <person name="Lv Z."/>
            <person name="Lu X."/>
            <person name="Zhang F."/>
            <person name="Jiang W."/>
            <person name="Ma Y."/>
            <person name="Chen M."/>
            <person name="Hao X."/>
            <person name="Li L."/>
            <person name="Tang Y."/>
            <person name="Lv G."/>
            <person name="Zhou Y."/>
            <person name="Sun X."/>
            <person name="Brodelius P.E."/>
            <person name="Rose J.K.C."/>
            <person name="Tang K."/>
        </authorList>
    </citation>
    <scope>NUCLEOTIDE SEQUENCE [LARGE SCALE GENOMIC DNA]</scope>
    <source>
        <strain evidence="4">cv. Huhao1</strain>
        <tissue evidence="3">Leaf</tissue>
    </source>
</reference>
<evidence type="ECO:0000313" key="3">
    <source>
        <dbReference type="EMBL" id="PWA97535.1"/>
    </source>
</evidence>
<dbReference type="OrthoDB" id="1921208at2759"/>
<dbReference type="EMBL" id="PKPP01000117">
    <property type="protein sequence ID" value="PWA97535.1"/>
    <property type="molecule type" value="Genomic_DNA"/>
</dbReference>
<dbReference type="InterPro" id="IPR006045">
    <property type="entry name" value="Cupin_1"/>
</dbReference>
<gene>
    <name evidence="3" type="ORF">CTI12_AA013980</name>
</gene>
<protein>
    <recommendedName>
        <fullName evidence="2">Cupin type-1 domain-containing protein</fullName>
    </recommendedName>
</protein>
<evidence type="ECO:0000259" key="2">
    <source>
        <dbReference type="Pfam" id="PF00190"/>
    </source>
</evidence>
<feature type="region of interest" description="Disordered" evidence="1">
    <location>
        <begin position="79"/>
        <end position="116"/>
    </location>
</feature>
<evidence type="ECO:0000313" key="4">
    <source>
        <dbReference type="Proteomes" id="UP000245207"/>
    </source>
</evidence>
<dbReference type="InterPro" id="IPR014710">
    <property type="entry name" value="RmlC-like_jellyroll"/>
</dbReference>
<sequence>MALLGHGNAVVIAALSSQKQGAITIANTVFGSNPPIPSDVVAKAFQVDSMSPNKVSCLLIMHRWLYRLEHKELCAEFAKPEDMDLVSEEESNDEELTEDDNDSGDEAPGAGSETSQWMWNCGYNQLVASPNYYAS</sequence>
<comment type="caution">
    <text evidence="3">The sequence shown here is derived from an EMBL/GenBank/DDBJ whole genome shotgun (WGS) entry which is preliminary data.</text>
</comment>
<feature type="domain" description="Cupin type-1" evidence="2">
    <location>
        <begin position="6"/>
        <end position="49"/>
    </location>
</feature>
<dbReference type="STRING" id="35608.A0A2U1QHT7"/>
<dbReference type="Gene3D" id="2.60.120.10">
    <property type="entry name" value="Jelly Rolls"/>
    <property type="match status" value="1"/>
</dbReference>
<evidence type="ECO:0000256" key="1">
    <source>
        <dbReference type="SAM" id="MobiDB-lite"/>
    </source>
</evidence>
<dbReference type="PANTHER" id="PTHR31238">
    <property type="entry name" value="GERMIN-LIKE PROTEIN SUBFAMILY 3 MEMBER 3"/>
    <property type="match status" value="1"/>
</dbReference>
<dbReference type="Pfam" id="PF00190">
    <property type="entry name" value="Cupin_1"/>
    <property type="match status" value="1"/>
</dbReference>
<proteinExistence type="predicted"/>
<feature type="compositionally biased region" description="Acidic residues" evidence="1">
    <location>
        <begin position="83"/>
        <end position="105"/>
    </location>
</feature>
<organism evidence="3 4">
    <name type="scientific">Artemisia annua</name>
    <name type="common">Sweet wormwood</name>
    <dbReference type="NCBI Taxonomy" id="35608"/>
    <lineage>
        <taxon>Eukaryota</taxon>
        <taxon>Viridiplantae</taxon>
        <taxon>Streptophyta</taxon>
        <taxon>Embryophyta</taxon>
        <taxon>Tracheophyta</taxon>
        <taxon>Spermatophyta</taxon>
        <taxon>Magnoliopsida</taxon>
        <taxon>eudicotyledons</taxon>
        <taxon>Gunneridae</taxon>
        <taxon>Pentapetalae</taxon>
        <taxon>asterids</taxon>
        <taxon>campanulids</taxon>
        <taxon>Asterales</taxon>
        <taxon>Asteraceae</taxon>
        <taxon>Asteroideae</taxon>
        <taxon>Anthemideae</taxon>
        <taxon>Artemisiinae</taxon>
        <taxon>Artemisia</taxon>
    </lineage>
</organism>
<keyword evidence="4" id="KW-1185">Reference proteome</keyword>
<dbReference type="Proteomes" id="UP000245207">
    <property type="component" value="Unassembled WGS sequence"/>
</dbReference>